<name>A0ABV5BJG9_9LEPT</name>
<organism evidence="1 2">
    <name type="scientific">Leptospira wolffii</name>
    <dbReference type="NCBI Taxonomy" id="409998"/>
    <lineage>
        <taxon>Bacteria</taxon>
        <taxon>Pseudomonadati</taxon>
        <taxon>Spirochaetota</taxon>
        <taxon>Spirochaetia</taxon>
        <taxon>Leptospirales</taxon>
        <taxon>Leptospiraceae</taxon>
        <taxon>Leptospira</taxon>
    </lineage>
</organism>
<keyword evidence="2" id="KW-1185">Reference proteome</keyword>
<reference evidence="1 2" key="1">
    <citation type="submission" date="2024-09" db="EMBL/GenBank/DDBJ databases">
        <title>Taxonomic and Genotyping Characterization of Leptospira Strains isolated from Multiple Sources in Colombia highlights the importance of intermediate species.</title>
        <authorList>
            <person name="Torres Higuera L."/>
            <person name="Rojas Tapias D."/>
            <person name="Jimenez Velasquez S."/>
            <person name="Renjifo Ibanez C."/>
        </authorList>
    </citation>
    <scope>NUCLEOTIDE SEQUENCE [LARGE SCALE GENOMIC DNA]</scope>
    <source>
        <strain evidence="1 2">Lep080</strain>
    </source>
</reference>
<evidence type="ECO:0000313" key="2">
    <source>
        <dbReference type="Proteomes" id="UP001580391"/>
    </source>
</evidence>
<protein>
    <submittedName>
        <fullName evidence="1">Uncharacterized protein</fullName>
    </submittedName>
</protein>
<dbReference type="Proteomes" id="UP001580391">
    <property type="component" value="Unassembled WGS sequence"/>
</dbReference>
<accession>A0ABV5BJG9</accession>
<dbReference type="EMBL" id="JBHILJ010000001">
    <property type="protein sequence ID" value="MFB5735456.1"/>
    <property type="molecule type" value="Genomic_DNA"/>
</dbReference>
<evidence type="ECO:0000313" key="1">
    <source>
        <dbReference type="EMBL" id="MFB5735456.1"/>
    </source>
</evidence>
<comment type="caution">
    <text evidence="1">The sequence shown here is derived from an EMBL/GenBank/DDBJ whole genome shotgun (WGS) entry which is preliminary data.</text>
</comment>
<sequence length="40" mass="4579">MNNAKDAATILVAFPLRAIQPYPKPKEYYVKLFEAGLKIR</sequence>
<proteinExistence type="predicted"/>
<gene>
    <name evidence="1" type="ORF">ACE5IX_02995</name>
</gene>
<dbReference type="RefSeq" id="WP_269571882.1">
    <property type="nucleotide sequence ID" value="NZ_JBHILI010000001.1"/>
</dbReference>